<evidence type="ECO:0000256" key="2">
    <source>
        <dbReference type="ARBA" id="ARBA00023136"/>
    </source>
</evidence>
<dbReference type="InterPro" id="IPR023175">
    <property type="entry name" value="Vta1/CALS_N_sf"/>
</dbReference>
<evidence type="ECO:0000256" key="1">
    <source>
        <dbReference type="ARBA" id="ARBA00004308"/>
    </source>
</evidence>
<gene>
    <name evidence="5" type="ORF">MICPUCDRAFT_49243</name>
</gene>
<dbReference type="InterPro" id="IPR039431">
    <property type="entry name" value="Vta1/CALS_N"/>
</dbReference>
<dbReference type="STRING" id="564608.C1N9A0"/>
<sequence length="369" mass="38120">MALPSETRPQKLLASALEKLERAKPKAGLVDADVDFKVCRDFALRVYARADRADRAGKADARLADAFSAAATFLKARSLTFDPDAPRRLSTSTDAFELRPDIIASYGTALVKVLRRFGEPLDDDLRERQTYAEWRAWDIATAMQAGRAPSVVGGGAQGGGGGSPAFRAPEPPPAAAAAAAPPHPSLDALHIASESPPPPPPPRRRSMSGVAWGSGGPFKKGDRVLYRGGGGGGGDDDAEIAPLAAIVTDVDASVDPRGYVIDVNGVERCTEASRLAPAATGPGAAGDDGGASPSEVLDEDRLHSHRERGRTGTGVNTNGGPDETAMAAAATRARDAAAALDSRDHVAAVASLRAALAALVGEGDERDAR</sequence>
<proteinExistence type="predicted"/>
<evidence type="ECO:0000256" key="3">
    <source>
        <dbReference type="SAM" id="MobiDB-lite"/>
    </source>
</evidence>
<dbReference type="EMBL" id="GG663751">
    <property type="protein sequence ID" value="EEH51321.1"/>
    <property type="molecule type" value="Genomic_DNA"/>
</dbReference>
<keyword evidence="6" id="KW-1185">Reference proteome</keyword>
<dbReference type="Pfam" id="PF04652">
    <property type="entry name" value="Vta1"/>
    <property type="match status" value="1"/>
</dbReference>
<organism evidence="6">
    <name type="scientific">Micromonas pusilla (strain CCMP1545)</name>
    <name type="common">Picoplanktonic green alga</name>
    <dbReference type="NCBI Taxonomy" id="564608"/>
    <lineage>
        <taxon>Eukaryota</taxon>
        <taxon>Viridiplantae</taxon>
        <taxon>Chlorophyta</taxon>
        <taxon>Mamiellophyceae</taxon>
        <taxon>Mamiellales</taxon>
        <taxon>Mamiellaceae</taxon>
        <taxon>Micromonas</taxon>
    </lineage>
</organism>
<dbReference type="GO" id="GO:0032511">
    <property type="term" value="P:late endosome to vacuole transport via multivesicular body sorting pathway"/>
    <property type="evidence" value="ECO:0007669"/>
    <property type="project" value="InterPro"/>
</dbReference>
<dbReference type="OMA" id="HNSLMAY"/>
<feature type="region of interest" description="Disordered" evidence="3">
    <location>
        <begin position="150"/>
        <end position="226"/>
    </location>
</feature>
<reference evidence="5 6" key="1">
    <citation type="journal article" date="2009" name="Science">
        <title>Green evolution and dynamic adaptations revealed by genomes of the marine picoeukaryotes Micromonas.</title>
        <authorList>
            <person name="Worden A.Z."/>
            <person name="Lee J.H."/>
            <person name="Mock T."/>
            <person name="Rouze P."/>
            <person name="Simmons M.P."/>
            <person name="Aerts A.L."/>
            <person name="Allen A.E."/>
            <person name="Cuvelier M.L."/>
            <person name="Derelle E."/>
            <person name="Everett M.V."/>
            <person name="Foulon E."/>
            <person name="Grimwood J."/>
            <person name="Gundlach H."/>
            <person name="Henrissat B."/>
            <person name="Napoli C."/>
            <person name="McDonald S.M."/>
            <person name="Parker M.S."/>
            <person name="Rombauts S."/>
            <person name="Salamov A."/>
            <person name="Von Dassow P."/>
            <person name="Badger J.H."/>
            <person name="Coutinho P.M."/>
            <person name="Demir E."/>
            <person name="Dubchak I."/>
            <person name="Gentemann C."/>
            <person name="Eikrem W."/>
            <person name="Gready J.E."/>
            <person name="John U."/>
            <person name="Lanier W."/>
            <person name="Lindquist E.A."/>
            <person name="Lucas S."/>
            <person name="Mayer K.F."/>
            <person name="Moreau H."/>
            <person name="Not F."/>
            <person name="Otillar R."/>
            <person name="Panaud O."/>
            <person name="Pangilinan J."/>
            <person name="Paulsen I."/>
            <person name="Piegu B."/>
            <person name="Poliakov A."/>
            <person name="Robbens S."/>
            <person name="Schmutz J."/>
            <person name="Toulza E."/>
            <person name="Wyss T."/>
            <person name="Zelensky A."/>
            <person name="Zhou K."/>
            <person name="Armbrust E.V."/>
            <person name="Bhattacharya D."/>
            <person name="Goodenough U.W."/>
            <person name="Van de Peer Y."/>
            <person name="Grigoriev I.V."/>
        </authorList>
    </citation>
    <scope>NUCLEOTIDE SEQUENCE [LARGE SCALE GENOMIC DNA]</scope>
    <source>
        <strain evidence="5 6">CCMP1545</strain>
    </source>
</reference>
<dbReference type="KEGG" id="mpp:MICPUCDRAFT_49243"/>
<evidence type="ECO:0000313" key="6">
    <source>
        <dbReference type="Proteomes" id="UP000001876"/>
    </source>
</evidence>
<dbReference type="InterPro" id="IPR044538">
    <property type="entry name" value="Vta1-like"/>
</dbReference>
<feature type="compositionally biased region" description="Gly residues" evidence="3">
    <location>
        <begin position="152"/>
        <end position="163"/>
    </location>
</feature>
<dbReference type="GeneID" id="9690024"/>
<evidence type="ECO:0000259" key="4">
    <source>
        <dbReference type="Pfam" id="PF04652"/>
    </source>
</evidence>
<dbReference type="OrthoDB" id="17317at2759"/>
<feature type="compositionally biased region" description="Low complexity" evidence="3">
    <location>
        <begin position="313"/>
        <end position="323"/>
    </location>
</feature>
<keyword evidence="2" id="KW-0472">Membrane</keyword>
<evidence type="ECO:0000313" key="5">
    <source>
        <dbReference type="EMBL" id="EEH51321.1"/>
    </source>
</evidence>
<feature type="region of interest" description="Disordered" evidence="3">
    <location>
        <begin position="275"/>
        <end position="323"/>
    </location>
</feature>
<dbReference type="RefSeq" id="XP_003064416.1">
    <property type="nucleotide sequence ID" value="XM_003064370.1"/>
</dbReference>
<dbReference type="Gene3D" id="1.25.40.270">
    <property type="entry name" value="Vacuolar protein sorting-associated protein vta1"/>
    <property type="match status" value="2"/>
</dbReference>
<dbReference type="PANTHER" id="PTHR46009:SF1">
    <property type="entry name" value="VACUOLAR PROTEIN SORTING-ASSOCIATED PROTEIN VTA1 HOMOLOG"/>
    <property type="match status" value="1"/>
</dbReference>
<name>C1N9A0_MICPC</name>
<protein>
    <submittedName>
        <fullName evidence="5">Predicted protein</fullName>
    </submittedName>
</protein>
<dbReference type="GO" id="GO:0005771">
    <property type="term" value="C:multivesicular body"/>
    <property type="evidence" value="ECO:0007669"/>
    <property type="project" value="TreeGrafter"/>
</dbReference>
<dbReference type="PANTHER" id="PTHR46009">
    <property type="entry name" value="VACUOLAR PROTEIN SORTING-ASSOCIATED PROTEIN VTA1 HOMOLOG"/>
    <property type="match status" value="1"/>
</dbReference>
<accession>C1N9A0</accession>
<comment type="subcellular location">
    <subcellularLocation>
        <location evidence="1">Endomembrane system</location>
    </subcellularLocation>
</comment>
<dbReference type="AlphaFoldDB" id="C1N9A0"/>
<dbReference type="Proteomes" id="UP000001876">
    <property type="component" value="Unassembled WGS sequence"/>
</dbReference>
<feature type="domain" description="Vta1/callose synthase N-terminal" evidence="4">
    <location>
        <begin position="9"/>
        <end position="76"/>
    </location>
</feature>